<feature type="signal peptide" evidence="1">
    <location>
        <begin position="1"/>
        <end position="19"/>
    </location>
</feature>
<reference evidence="2" key="1">
    <citation type="submission" date="2022-01" db="EMBL/GenBank/DDBJ databases">
        <title>Genome Sequence Resource for Two Populations of Ditylenchus destructor, the Migratory Endoparasitic Phytonematode.</title>
        <authorList>
            <person name="Zhang H."/>
            <person name="Lin R."/>
            <person name="Xie B."/>
        </authorList>
    </citation>
    <scope>NUCLEOTIDE SEQUENCE</scope>
    <source>
        <strain evidence="2">BazhouSP</strain>
    </source>
</reference>
<dbReference type="EMBL" id="JAKKPZ010000002">
    <property type="protein sequence ID" value="KAI1726067.1"/>
    <property type="molecule type" value="Genomic_DNA"/>
</dbReference>
<keyword evidence="3" id="KW-1185">Reference proteome</keyword>
<protein>
    <submittedName>
        <fullName evidence="2">Uncharacterized protein</fullName>
    </submittedName>
</protein>
<gene>
    <name evidence="2" type="ORF">DdX_02761</name>
</gene>
<comment type="caution">
    <text evidence="2">The sequence shown here is derived from an EMBL/GenBank/DDBJ whole genome shotgun (WGS) entry which is preliminary data.</text>
</comment>
<evidence type="ECO:0000313" key="3">
    <source>
        <dbReference type="Proteomes" id="UP001201812"/>
    </source>
</evidence>
<accession>A0AAD4NI62</accession>
<dbReference type="Proteomes" id="UP001201812">
    <property type="component" value="Unassembled WGS sequence"/>
</dbReference>
<evidence type="ECO:0000313" key="2">
    <source>
        <dbReference type="EMBL" id="KAI1726067.1"/>
    </source>
</evidence>
<keyword evidence="1" id="KW-0732">Signal</keyword>
<proteinExistence type="predicted"/>
<evidence type="ECO:0000256" key="1">
    <source>
        <dbReference type="SAM" id="SignalP"/>
    </source>
</evidence>
<feature type="chain" id="PRO_5042067769" evidence="1">
    <location>
        <begin position="20"/>
        <end position="261"/>
    </location>
</feature>
<sequence>MIVSVIAAFVFLNSMFVNGADNLINLIDRKAAEIKNSCSENRAQVKGFYERILLKMVVQFHCEHCIKEKYCAAGRGEITKLYACSKELHNEDSDNITDNTGHFAHAIHEYTSPLYFYCRNRDELMKVGHDCFEKSDKQCYGKFVHTEEALSHFSNNHTESTLAALCKITQTTVSCQELPALKQCGAFKVNRWLKFSELVYRGLMSTYYEDNDSITVPNECVEFLDFLADRQIVNGSLALSPRFILIILLNYITGFQIFKTF</sequence>
<organism evidence="2 3">
    <name type="scientific">Ditylenchus destructor</name>
    <dbReference type="NCBI Taxonomy" id="166010"/>
    <lineage>
        <taxon>Eukaryota</taxon>
        <taxon>Metazoa</taxon>
        <taxon>Ecdysozoa</taxon>
        <taxon>Nematoda</taxon>
        <taxon>Chromadorea</taxon>
        <taxon>Rhabditida</taxon>
        <taxon>Tylenchina</taxon>
        <taxon>Tylenchomorpha</taxon>
        <taxon>Sphaerularioidea</taxon>
        <taxon>Anguinidae</taxon>
        <taxon>Anguininae</taxon>
        <taxon>Ditylenchus</taxon>
    </lineage>
</organism>
<name>A0AAD4NI62_9BILA</name>
<dbReference type="AlphaFoldDB" id="A0AAD4NI62"/>